<dbReference type="Pfam" id="PF02772">
    <property type="entry name" value="S-AdoMet_synt_M"/>
    <property type="match status" value="1"/>
</dbReference>
<dbReference type="NCBIfam" id="TIGR01034">
    <property type="entry name" value="metK"/>
    <property type="match status" value="1"/>
</dbReference>
<keyword evidence="5" id="KW-0067">ATP-binding</keyword>
<dbReference type="PANTHER" id="PTHR11964">
    <property type="entry name" value="S-ADENOSYLMETHIONINE SYNTHETASE"/>
    <property type="match status" value="1"/>
</dbReference>
<comment type="similarity">
    <text evidence="9">Belongs to the AdoMet synthase family.</text>
</comment>
<name>A0A0G0Q333_9BACT</name>
<sequence>MKKTVESVTQGHPDKVCDQIADAIVDEYLRRDKQAHVDVNVLGSHGMVMIGGEVTSTADFDIGALAKKVYEEIGYKDDIEVFVNIETQSDEMKRITNGVTDNVVVNGYATNQTRELLPRSLVYAHNLARRLDDLRKTDPAFSWLKPDGKVQLSMEGDRVCAVTILASHHVSIQEKEVKTALLDRLLIPVVGEEGVQIYINPIGSFHQAGFRCDSGASGRKLTVDTYGGLVPQGDKSLSGKDPNKVDRAAAYMARFAARFLVEKELATSAMVTLVYSLGQAQPIHVQALGMGEKSRGSKMDLTNLLKQTFDFRPQAIVEFLELIQPVYRATASYGHFGRQGFPWEDKML</sequence>
<keyword evidence="4" id="KW-0547">Nucleotide-binding</keyword>
<comment type="caution">
    <text evidence="13">The sequence shown here is derived from an EMBL/GenBank/DDBJ whole genome shotgun (WGS) entry which is preliminary data.</text>
</comment>
<dbReference type="EC" id="2.5.1.6" evidence="8"/>
<evidence type="ECO:0000256" key="1">
    <source>
        <dbReference type="ARBA" id="ARBA00022563"/>
    </source>
</evidence>
<evidence type="ECO:0000259" key="11">
    <source>
        <dbReference type="Pfam" id="PF02772"/>
    </source>
</evidence>
<dbReference type="InterPro" id="IPR022636">
    <property type="entry name" value="S-AdoMet_synthetase_sfam"/>
</dbReference>
<keyword evidence="7" id="KW-0630">Potassium</keyword>
<feature type="domain" description="S-adenosylmethionine synthetase central" evidence="11">
    <location>
        <begin position="97"/>
        <end position="205"/>
    </location>
</feature>
<dbReference type="GO" id="GO:0006730">
    <property type="term" value="P:one-carbon metabolic process"/>
    <property type="evidence" value="ECO:0007669"/>
    <property type="project" value="UniProtKB-KW"/>
</dbReference>
<dbReference type="Pfam" id="PF02773">
    <property type="entry name" value="S-AdoMet_synt_C"/>
    <property type="match status" value="1"/>
</dbReference>
<gene>
    <name evidence="13" type="ORF">UT30_C0003G0009</name>
</gene>
<feature type="domain" description="S-adenosylmethionine synthetase N-terminal" evidence="10">
    <location>
        <begin position="4"/>
        <end position="82"/>
    </location>
</feature>
<evidence type="ECO:0000256" key="3">
    <source>
        <dbReference type="ARBA" id="ARBA00022723"/>
    </source>
</evidence>
<evidence type="ECO:0000256" key="5">
    <source>
        <dbReference type="ARBA" id="ARBA00022840"/>
    </source>
</evidence>
<dbReference type="InterPro" id="IPR002133">
    <property type="entry name" value="S-AdoMet_synthetase"/>
</dbReference>
<dbReference type="InterPro" id="IPR022630">
    <property type="entry name" value="S-AdoMet_synt_C"/>
</dbReference>
<dbReference type="PATRIC" id="fig|1618995.3.peg.168"/>
<organism evidence="13 14">
    <name type="scientific">Candidatus Uhrbacteria bacterium GW2011_GWF2_39_13</name>
    <dbReference type="NCBI Taxonomy" id="1618995"/>
    <lineage>
        <taxon>Bacteria</taxon>
        <taxon>Candidatus Uhriibacteriota</taxon>
    </lineage>
</organism>
<evidence type="ECO:0000256" key="7">
    <source>
        <dbReference type="ARBA" id="ARBA00022958"/>
    </source>
</evidence>
<feature type="domain" description="S-adenosylmethionine synthetase C-terminal" evidence="12">
    <location>
        <begin position="209"/>
        <end position="344"/>
    </location>
</feature>
<keyword evidence="6" id="KW-0460">Magnesium</keyword>
<dbReference type="InterPro" id="IPR022629">
    <property type="entry name" value="S-AdoMet_synt_central"/>
</dbReference>
<proteinExistence type="inferred from homology"/>
<dbReference type="EMBL" id="LBWG01000003">
    <property type="protein sequence ID" value="KKR04820.1"/>
    <property type="molecule type" value="Genomic_DNA"/>
</dbReference>
<evidence type="ECO:0000313" key="14">
    <source>
        <dbReference type="Proteomes" id="UP000033935"/>
    </source>
</evidence>
<evidence type="ECO:0000256" key="8">
    <source>
        <dbReference type="NCBIfam" id="TIGR01034"/>
    </source>
</evidence>
<reference evidence="13 14" key="1">
    <citation type="journal article" date="2015" name="Nature">
        <title>rRNA introns, odd ribosomes, and small enigmatic genomes across a large radiation of phyla.</title>
        <authorList>
            <person name="Brown C.T."/>
            <person name="Hug L.A."/>
            <person name="Thomas B.C."/>
            <person name="Sharon I."/>
            <person name="Castelle C.J."/>
            <person name="Singh A."/>
            <person name="Wilkins M.J."/>
            <person name="Williams K.H."/>
            <person name="Banfield J.F."/>
        </authorList>
    </citation>
    <scope>NUCLEOTIDE SEQUENCE [LARGE SCALE GENOMIC DNA]</scope>
</reference>
<dbReference type="Proteomes" id="UP000033935">
    <property type="component" value="Unassembled WGS sequence"/>
</dbReference>
<dbReference type="Pfam" id="PF00438">
    <property type="entry name" value="S-AdoMet_synt_N"/>
    <property type="match status" value="1"/>
</dbReference>
<evidence type="ECO:0000313" key="13">
    <source>
        <dbReference type="EMBL" id="KKR04820.1"/>
    </source>
</evidence>
<dbReference type="GO" id="GO:0004478">
    <property type="term" value="F:methionine adenosyltransferase activity"/>
    <property type="evidence" value="ECO:0007669"/>
    <property type="project" value="UniProtKB-UniRule"/>
</dbReference>
<dbReference type="PIRSF" id="PIRSF000497">
    <property type="entry name" value="MAT"/>
    <property type="match status" value="1"/>
</dbReference>
<evidence type="ECO:0000256" key="2">
    <source>
        <dbReference type="ARBA" id="ARBA00022679"/>
    </source>
</evidence>
<dbReference type="InterPro" id="IPR022628">
    <property type="entry name" value="S-AdoMet_synt_N"/>
</dbReference>
<evidence type="ECO:0000256" key="4">
    <source>
        <dbReference type="ARBA" id="ARBA00022741"/>
    </source>
</evidence>
<protein>
    <recommendedName>
        <fullName evidence="8">Methionine adenosyltransferase</fullName>
        <ecNumber evidence="8">2.5.1.6</ecNumber>
    </recommendedName>
</protein>
<dbReference type="Gene3D" id="3.30.300.10">
    <property type="match status" value="3"/>
</dbReference>
<evidence type="ECO:0000256" key="9">
    <source>
        <dbReference type="RuleBase" id="RU004462"/>
    </source>
</evidence>
<dbReference type="GO" id="GO:0006556">
    <property type="term" value="P:S-adenosylmethionine biosynthetic process"/>
    <property type="evidence" value="ECO:0007669"/>
    <property type="project" value="UniProtKB-UniRule"/>
</dbReference>
<dbReference type="SUPFAM" id="SSF55973">
    <property type="entry name" value="S-adenosylmethionine synthetase"/>
    <property type="match status" value="3"/>
</dbReference>
<dbReference type="AlphaFoldDB" id="A0A0G0Q333"/>
<keyword evidence="3" id="KW-0479">Metal-binding</keyword>
<keyword evidence="1" id="KW-0554">One-carbon metabolism</keyword>
<dbReference type="GO" id="GO:0046872">
    <property type="term" value="F:metal ion binding"/>
    <property type="evidence" value="ECO:0007669"/>
    <property type="project" value="UniProtKB-KW"/>
</dbReference>
<evidence type="ECO:0000259" key="12">
    <source>
        <dbReference type="Pfam" id="PF02773"/>
    </source>
</evidence>
<evidence type="ECO:0000256" key="6">
    <source>
        <dbReference type="ARBA" id="ARBA00022842"/>
    </source>
</evidence>
<keyword evidence="2" id="KW-0808">Transferase</keyword>
<evidence type="ECO:0000259" key="10">
    <source>
        <dbReference type="Pfam" id="PF00438"/>
    </source>
</evidence>
<accession>A0A0G0Q333</accession>
<dbReference type="GO" id="GO:0005524">
    <property type="term" value="F:ATP binding"/>
    <property type="evidence" value="ECO:0007669"/>
    <property type="project" value="UniProtKB-KW"/>
</dbReference>